<dbReference type="OrthoDB" id="10003593at2759"/>
<evidence type="ECO:0000256" key="9">
    <source>
        <dbReference type="ARBA" id="ARBA00023242"/>
    </source>
</evidence>
<dbReference type="PANTHER" id="PTHR13403">
    <property type="entry name" value="SNURPORTIN1 RNUT1 PROTEIN RNA, U TRANSPORTER 1"/>
    <property type="match status" value="1"/>
</dbReference>
<reference evidence="12" key="1">
    <citation type="submission" date="2020-04" db="EMBL/GenBank/DDBJ databases">
        <authorList>
            <person name="Alioto T."/>
            <person name="Alioto T."/>
            <person name="Gomez Garrido J."/>
        </authorList>
    </citation>
    <scope>NUCLEOTIDE SEQUENCE</scope>
    <source>
        <strain evidence="12">A484AB</strain>
    </source>
</reference>
<dbReference type="PROSITE" id="PS51214">
    <property type="entry name" value="IBB"/>
    <property type="match status" value="1"/>
</dbReference>
<dbReference type="GO" id="GO:0003723">
    <property type="term" value="F:RNA binding"/>
    <property type="evidence" value="ECO:0007669"/>
    <property type="project" value="UniProtKB-KW"/>
</dbReference>
<evidence type="ECO:0000256" key="2">
    <source>
        <dbReference type="ARBA" id="ARBA00004123"/>
    </source>
</evidence>
<comment type="function">
    <text evidence="1">Functions as an U snRNP-specific nuclear import adapter. Involved in the trimethylguanosine (m3G)-cap-dependent nuclear import of U snRNPs. Binds specifically to the terminal m3G-cap U snRNAs.</text>
</comment>
<keyword evidence="7" id="KW-0963">Cytoplasm</keyword>
<organism evidence="12 13">
    <name type="scientific">Paramuricea clavata</name>
    <name type="common">Red gorgonian</name>
    <name type="synonym">Violescent sea-whip</name>
    <dbReference type="NCBI Taxonomy" id="317549"/>
    <lineage>
        <taxon>Eukaryota</taxon>
        <taxon>Metazoa</taxon>
        <taxon>Cnidaria</taxon>
        <taxon>Anthozoa</taxon>
        <taxon>Octocorallia</taxon>
        <taxon>Malacalcyonacea</taxon>
        <taxon>Plexauridae</taxon>
        <taxon>Paramuricea</taxon>
    </lineage>
</organism>
<dbReference type="Proteomes" id="UP001152795">
    <property type="component" value="Unassembled WGS sequence"/>
</dbReference>
<evidence type="ECO:0000256" key="8">
    <source>
        <dbReference type="ARBA" id="ARBA00022884"/>
    </source>
</evidence>
<dbReference type="GO" id="GO:0006606">
    <property type="term" value="P:protein import into nucleus"/>
    <property type="evidence" value="ECO:0007669"/>
    <property type="project" value="InterPro"/>
</dbReference>
<dbReference type="PANTHER" id="PTHR13403:SF6">
    <property type="entry name" value="SNURPORTIN-1"/>
    <property type="match status" value="1"/>
</dbReference>
<dbReference type="EMBL" id="CACRXK020024105">
    <property type="protein sequence ID" value="CAB4038349.1"/>
    <property type="molecule type" value="Genomic_DNA"/>
</dbReference>
<accession>A0A7D9KE19</accession>
<evidence type="ECO:0000256" key="5">
    <source>
        <dbReference type="ARBA" id="ARBA00016034"/>
    </source>
</evidence>
<evidence type="ECO:0000256" key="1">
    <source>
        <dbReference type="ARBA" id="ARBA00003975"/>
    </source>
</evidence>
<proteinExistence type="inferred from homology"/>
<evidence type="ECO:0000256" key="3">
    <source>
        <dbReference type="ARBA" id="ARBA00004496"/>
    </source>
</evidence>
<dbReference type="Pfam" id="PF11538">
    <property type="entry name" value="Snurportin1"/>
    <property type="match status" value="1"/>
</dbReference>
<dbReference type="GO" id="GO:0005634">
    <property type="term" value="C:nucleus"/>
    <property type="evidence" value="ECO:0007669"/>
    <property type="project" value="UniProtKB-SubCell"/>
</dbReference>
<comment type="caution">
    <text evidence="12">The sequence shown here is derived from an EMBL/GenBank/DDBJ whole genome shotgun (WGS) entry which is preliminary data.</text>
</comment>
<evidence type="ECO:0000256" key="11">
    <source>
        <dbReference type="SAM" id="MobiDB-lite"/>
    </source>
</evidence>
<evidence type="ECO:0000256" key="4">
    <source>
        <dbReference type="ARBA" id="ARBA00007540"/>
    </source>
</evidence>
<keyword evidence="9" id="KW-0539">Nucleus</keyword>
<dbReference type="Pfam" id="PF21974">
    <property type="entry name" value="SPN1_m3Gcap_bd"/>
    <property type="match status" value="1"/>
</dbReference>
<keyword evidence="8" id="KW-0694">RNA-binding</keyword>
<comment type="subcellular location">
    <subcellularLocation>
        <location evidence="3">Cytoplasm</location>
    </subcellularLocation>
    <subcellularLocation>
        <location evidence="2">Nucleus</location>
    </subcellularLocation>
</comment>
<protein>
    <recommendedName>
        <fullName evidence="5">Snurportin-1</fullName>
    </recommendedName>
    <alternativeName>
        <fullName evidence="10">RNA U transporter 1</fullName>
    </alternativeName>
</protein>
<dbReference type="Gene3D" id="3.30.470.30">
    <property type="entry name" value="DNA ligase/mRNA capping enzyme"/>
    <property type="match status" value="1"/>
</dbReference>
<dbReference type="InterPro" id="IPR002652">
    <property type="entry name" value="Importin-a_IBB"/>
</dbReference>
<dbReference type="GO" id="GO:0061015">
    <property type="term" value="P:snRNA import into nucleus"/>
    <property type="evidence" value="ECO:0007669"/>
    <property type="project" value="InterPro"/>
</dbReference>
<dbReference type="InterPro" id="IPR024721">
    <property type="entry name" value="Snurportin-1_N"/>
</dbReference>
<evidence type="ECO:0000313" key="12">
    <source>
        <dbReference type="EMBL" id="CAB4038349.1"/>
    </source>
</evidence>
<dbReference type="InterPro" id="IPR047857">
    <property type="entry name" value="Snurportin1_C"/>
</dbReference>
<dbReference type="GO" id="GO:0005737">
    <property type="term" value="C:cytoplasm"/>
    <property type="evidence" value="ECO:0007669"/>
    <property type="project" value="UniProtKB-SubCell"/>
</dbReference>
<feature type="compositionally biased region" description="Polar residues" evidence="11">
    <location>
        <begin position="7"/>
        <end position="22"/>
    </location>
</feature>
<feature type="non-terminal residue" evidence="12">
    <location>
        <position position="1"/>
    </location>
</feature>
<dbReference type="InterPro" id="IPR017336">
    <property type="entry name" value="Snurportin-1"/>
</dbReference>
<evidence type="ECO:0000256" key="6">
    <source>
        <dbReference type="ARBA" id="ARBA00022448"/>
    </source>
</evidence>
<keyword evidence="13" id="KW-1185">Reference proteome</keyword>
<dbReference type="AlphaFoldDB" id="A0A7D9KE19"/>
<keyword evidence="6" id="KW-0813">Transport</keyword>
<sequence length="131" mass="15382">MEELSDSLASSFQISNNPNDVSSPHPRLSEYKIKPSNVPDQETRRKRILEEQKSRRHDRVNFARRLVEEDDMEIVEDQPKKKTSNWKTAKNPFKNQLMMSEWLVDLPANFEQEWVMVISPIGKRCLVVASR</sequence>
<comment type="similarity">
    <text evidence="4">Belongs to the snurportin family.</text>
</comment>
<evidence type="ECO:0000256" key="10">
    <source>
        <dbReference type="ARBA" id="ARBA00031454"/>
    </source>
</evidence>
<evidence type="ECO:0000256" key="7">
    <source>
        <dbReference type="ARBA" id="ARBA00022490"/>
    </source>
</evidence>
<name>A0A7D9KE19_PARCT</name>
<dbReference type="GO" id="GO:0061608">
    <property type="term" value="F:nuclear import signal receptor activity"/>
    <property type="evidence" value="ECO:0007669"/>
    <property type="project" value="InterPro"/>
</dbReference>
<feature type="region of interest" description="Disordered" evidence="11">
    <location>
        <begin position="1"/>
        <end position="44"/>
    </location>
</feature>
<gene>
    <name evidence="12" type="ORF">PACLA_8A088949</name>
</gene>
<evidence type="ECO:0000313" key="13">
    <source>
        <dbReference type="Proteomes" id="UP001152795"/>
    </source>
</evidence>